<dbReference type="AlphaFoldDB" id="L5M9C0"/>
<feature type="transmembrane region" description="Helical" evidence="13">
    <location>
        <begin position="228"/>
        <end position="245"/>
    </location>
</feature>
<gene>
    <name evidence="16" type="ORF">MDA_GLEAN10023699</name>
</gene>
<feature type="compositionally biased region" description="Polar residues" evidence="14">
    <location>
        <begin position="451"/>
        <end position="465"/>
    </location>
</feature>
<keyword evidence="10 13" id="KW-0675">Receptor</keyword>
<sequence>MLNKAVSFLPLGAAVSPFQNPELAEEDPEGLQGLGVTSPYIIKKEKNGYSLARVPFHTLGSHPADLPAESPGEKSEPPQARQEAPPLRPTPSGPAPSRRALKSTKGQDHAVVATVMEGTPEANWSAEVVNGSAAPPGAEGNRTQAPQRNEALARVEVAVLCLILFLALSGNACVLLALRTTRHKHSRLFFFMKHLSIADLVVAVFQVLPQLLWDITFRFYGPDLLCRLVKYLQVVGMFASTYLLLLMSLDRFTWLGCLVASAPQVHIFSIREVADGVFDCWAGFIQPWGPKAYVTWITLAVYIVPVIVLTACYSLICFKIWQNFRIKTAAEGAAKGPEGAMPGSREGTALARVSSVKLISRAKIRTVKMTFIIVLAFIVCWTPFFFVQMWSVWDANAPKEASAFIIAMLLASLNSCCNPWIYMLFTGHLFHELLQRILCCSSSYRRDSRPGETSVSKKSNSSTFVLSRHSSSQRSTSQLSSL</sequence>
<feature type="transmembrane region" description="Helical" evidence="13">
    <location>
        <begin position="293"/>
        <end position="318"/>
    </location>
</feature>
<evidence type="ECO:0000256" key="8">
    <source>
        <dbReference type="ARBA" id="ARBA00023136"/>
    </source>
</evidence>
<evidence type="ECO:0000256" key="14">
    <source>
        <dbReference type="SAM" id="MobiDB-lite"/>
    </source>
</evidence>
<keyword evidence="6 13" id="KW-1133">Transmembrane helix</keyword>
<dbReference type="InterPro" id="IPR017452">
    <property type="entry name" value="GPCR_Rhodpsn_7TM"/>
</dbReference>
<dbReference type="CDD" id="cd15387">
    <property type="entry name" value="7tmA_OT_R"/>
    <property type="match status" value="1"/>
</dbReference>
<keyword evidence="8 13" id="KW-0472">Membrane</keyword>
<organism evidence="16 17">
    <name type="scientific">Myotis davidii</name>
    <name type="common">David's myotis</name>
    <dbReference type="NCBI Taxonomy" id="225400"/>
    <lineage>
        <taxon>Eukaryota</taxon>
        <taxon>Metazoa</taxon>
        <taxon>Chordata</taxon>
        <taxon>Craniata</taxon>
        <taxon>Vertebrata</taxon>
        <taxon>Euteleostomi</taxon>
        <taxon>Mammalia</taxon>
        <taxon>Eutheria</taxon>
        <taxon>Laurasiatheria</taxon>
        <taxon>Chiroptera</taxon>
        <taxon>Yangochiroptera</taxon>
        <taxon>Vespertilionidae</taxon>
        <taxon>Myotis</taxon>
    </lineage>
</organism>
<feature type="transmembrane region" description="Helical" evidence="13">
    <location>
        <begin position="369"/>
        <end position="391"/>
    </location>
</feature>
<evidence type="ECO:0000313" key="17">
    <source>
        <dbReference type="Proteomes" id="UP000010556"/>
    </source>
</evidence>
<keyword evidence="11 13" id="KW-0325">Glycoprotein</keyword>
<dbReference type="GO" id="GO:0005000">
    <property type="term" value="F:vasopressin receptor activity"/>
    <property type="evidence" value="ECO:0007669"/>
    <property type="project" value="InterPro"/>
</dbReference>
<dbReference type="GO" id="GO:0045907">
    <property type="term" value="P:positive regulation of vasoconstriction"/>
    <property type="evidence" value="ECO:0007669"/>
    <property type="project" value="TreeGrafter"/>
</dbReference>
<evidence type="ECO:0000256" key="2">
    <source>
        <dbReference type="ARBA" id="ARBA00004651"/>
    </source>
</evidence>
<evidence type="ECO:0000256" key="5">
    <source>
        <dbReference type="ARBA" id="ARBA00022692"/>
    </source>
</evidence>
<evidence type="ECO:0000256" key="10">
    <source>
        <dbReference type="ARBA" id="ARBA00023170"/>
    </source>
</evidence>
<dbReference type="InterPro" id="IPR002062">
    <property type="entry name" value="Oxytocn_rcpt"/>
</dbReference>
<dbReference type="Proteomes" id="UP000010556">
    <property type="component" value="Unassembled WGS sequence"/>
</dbReference>
<comment type="similarity">
    <text evidence="13">Belongs to the G-protein coupled receptor 1 family. Vasopressin/oxytocin receptor subfamily.</text>
</comment>
<dbReference type="GO" id="GO:0060137">
    <property type="term" value="P:maternal process involved in parturition"/>
    <property type="evidence" value="ECO:0007669"/>
    <property type="project" value="TreeGrafter"/>
</dbReference>
<feature type="transmembrane region" description="Helical" evidence="13">
    <location>
        <begin position="190"/>
        <end position="208"/>
    </location>
</feature>
<comment type="caution">
    <text evidence="13">Lacks conserved residue(s) required for the propagation of feature annotation.</text>
</comment>
<proteinExistence type="inferred from homology"/>
<evidence type="ECO:0000256" key="13">
    <source>
        <dbReference type="RuleBase" id="RU046427"/>
    </source>
</evidence>
<feature type="region of interest" description="Disordered" evidence="14">
    <location>
        <begin position="446"/>
        <end position="482"/>
    </location>
</feature>
<evidence type="ECO:0000256" key="3">
    <source>
        <dbReference type="ARBA" id="ARBA00021826"/>
    </source>
</evidence>
<feature type="transmembrane region" description="Helical" evidence="13">
    <location>
        <begin position="157"/>
        <end position="178"/>
    </location>
</feature>
<dbReference type="Gene3D" id="1.20.1070.10">
    <property type="entry name" value="Rhodopsin 7-helix transmembrane proteins"/>
    <property type="match status" value="1"/>
</dbReference>
<dbReference type="eggNOG" id="KOG3656">
    <property type="taxonomic scope" value="Eukaryota"/>
</dbReference>
<dbReference type="GO" id="GO:0042277">
    <property type="term" value="F:peptide binding"/>
    <property type="evidence" value="ECO:0007669"/>
    <property type="project" value="TreeGrafter"/>
</dbReference>
<dbReference type="PANTHER" id="PTHR24241:SF89">
    <property type="entry name" value="OXYTOCIN RECEPTOR"/>
    <property type="match status" value="1"/>
</dbReference>
<dbReference type="InterPro" id="IPR001817">
    <property type="entry name" value="Vasoprsn_rcpt"/>
</dbReference>
<feature type="transmembrane region" description="Helical" evidence="13">
    <location>
        <begin position="403"/>
        <end position="425"/>
    </location>
</feature>
<dbReference type="PROSITE" id="PS00237">
    <property type="entry name" value="G_PROTEIN_RECEP_F1_1"/>
    <property type="match status" value="1"/>
</dbReference>
<evidence type="ECO:0000256" key="7">
    <source>
        <dbReference type="ARBA" id="ARBA00023040"/>
    </source>
</evidence>
<dbReference type="GO" id="GO:0004990">
    <property type="term" value="F:oxytocin receptor activity"/>
    <property type="evidence" value="ECO:0007669"/>
    <property type="project" value="UniProtKB-UniRule"/>
</dbReference>
<dbReference type="PROSITE" id="PS50262">
    <property type="entry name" value="G_PROTEIN_RECEP_F1_2"/>
    <property type="match status" value="1"/>
</dbReference>
<dbReference type="Pfam" id="PF00001">
    <property type="entry name" value="7tm_1"/>
    <property type="match status" value="1"/>
</dbReference>
<keyword evidence="9" id="KW-1015">Disulfide bond</keyword>
<reference evidence="17" key="1">
    <citation type="journal article" date="2013" name="Science">
        <title>Comparative analysis of bat genomes provides insight into the evolution of flight and immunity.</title>
        <authorList>
            <person name="Zhang G."/>
            <person name="Cowled C."/>
            <person name="Shi Z."/>
            <person name="Huang Z."/>
            <person name="Bishop-Lilly K.A."/>
            <person name="Fang X."/>
            <person name="Wynne J.W."/>
            <person name="Xiong Z."/>
            <person name="Baker M.L."/>
            <person name="Zhao W."/>
            <person name="Tachedjian M."/>
            <person name="Zhu Y."/>
            <person name="Zhou P."/>
            <person name="Jiang X."/>
            <person name="Ng J."/>
            <person name="Yang L."/>
            <person name="Wu L."/>
            <person name="Xiao J."/>
            <person name="Feng Y."/>
            <person name="Chen Y."/>
            <person name="Sun X."/>
            <person name="Zhang Y."/>
            <person name="Marsh G.A."/>
            <person name="Crameri G."/>
            <person name="Broder C.C."/>
            <person name="Frey K.G."/>
            <person name="Wang L.F."/>
            <person name="Wang J."/>
        </authorList>
    </citation>
    <scope>NUCLEOTIDE SEQUENCE [LARGE SCALE GENOMIC DNA]</scope>
</reference>
<comment type="function">
    <text evidence="1 13">Receptor for oxytocin. The activity of this receptor is mediated by G proteins which activate a phosphatidylinositol-calcium second messenger system.</text>
</comment>
<dbReference type="PRINTS" id="PR00896">
    <property type="entry name" value="VASOPRESSINR"/>
</dbReference>
<keyword evidence="17" id="KW-1185">Reference proteome</keyword>
<evidence type="ECO:0000259" key="15">
    <source>
        <dbReference type="PROSITE" id="PS50262"/>
    </source>
</evidence>
<evidence type="ECO:0000256" key="9">
    <source>
        <dbReference type="ARBA" id="ARBA00023157"/>
    </source>
</evidence>
<evidence type="ECO:0000313" key="16">
    <source>
        <dbReference type="EMBL" id="ELK34333.1"/>
    </source>
</evidence>
<dbReference type="PRINTS" id="PR00665">
    <property type="entry name" value="OXYTOCINR"/>
</dbReference>
<evidence type="ECO:0000256" key="12">
    <source>
        <dbReference type="ARBA" id="ARBA00023224"/>
    </source>
</evidence>
<dbReference type="PRINTS" id="PR00237">
    <property type="entry name" value="GPCRRHODOPSN"/>
</dbReference>
<evidence type="ECO:0000256" key="11">
    <source>
        <dbReference type="ARBA" id="ARBA00023180"/>
    </source>
</evidence>
<accession>L5M9C0</accession>
<dbReference type="PANTHER" id="PTHR24241">
    <property type="entry name" value="NEUROPEPTIDE RECEPTOR-RELATED G-PROTEIN COUPLED RECEPTOR"/>
    <property type="match status" value="1"/>
</dbReference>
<feature type="domain" description="G-protein coupled receptors family 1 profile" evidence="15">
    <location>
        <begin position="170"/>
        <end position="422"/>
    </location>
</feature>
<dbReference type="EMBL" id="KB103226">
    <property type="protein sequence ID" value="ELK34333.1"/>
    <property type="molecule type" value="Genomic_DNA"/>
</dbReference>
<dbReference type="GO" id="GO:0005886">
    <property type="term" value="C:plasma membrane"/>
    <property type="evidence" value="ECO:0007669"/>
    <property type="project" value="UniProtKB-SubCell"/>
</dbReference>
<keyword evidence="7 13" id="KW-0297">G-protein coupled receptor</keyword>
<feature type="compositionally biased region" description="Low complexity" evidence="14">
    <location>
        <begin position="466"/>
        <end position="482"/>
    </location>
</feature>
<dbReference type="GO" id="GO:0032870">
    <property type="term" value="P:cellular response to hormone stimulus"/>
    <property type="evidence" value="ECO:0007669"/>
    <property type="project" value="TreeGrafter"/>
</dbReference>
<feature type="region of interest" description="Disordered" evidence="14">
    <location>
        <begin position="60"/>
        <end position="107"/>
    </location>
</feature>
<name>L5M9C0_MYODS</name>
<keyword evidence="4" id="KW-1003">Cell membrane</keyword>
<dbReference type="GO" id="GO:0001992">
    <property type="term" value="P:regulation of systemic arterial blood pressure by vasopressin"/>
    <property type="evidence" value="ECO:0007669"/>
    <property type="project" value="TreeGrafter"/>
</dbReference>
<dbReference type="SUPFAM" id="SSF81321">
    <property type="entry name" value="Family A G protein-coupled receptor-like"/>
    <property type="match status" value="1"/>
</dbReference>
<keyword evidence="12 13" id="KW-0807">Transducer</keyword>
<evidence type="ECO:0000256" key="6">
    <source>
        <dbReference type="ARBA" id="ARBA00022989"/>
    </source>
</evidence>
<dbReference type="GO" id="GO:0007565">
    <property type="term" value="P:female pregnancy"/>
    <property type="evidence" value="ECO:0007669"/>
    <property type="project" value="TreeGrafter"/>
</dbReference>
<protein>
    <recommendedName>
        <fullName evidence="3 13">Oxytocin receptor</fullName>
    </recommendedName>
</protein>
<keyword evidence="5 13" id="KW-0812">Transmembrane</keyword>
<evidence type="ECO:0000256" key="4">
    <source>
        <dbReference type="ARBA" id="ARBA00022475"/>
    </source>
</evidence>
<comment type="subcellular location">
    <subcellularLocation>
        <location evidence="2 13">Cell membrane</location>
        <topology evidence="2 13">Multi-pass membrane protein</topology>
    </subcellularLocation>
</comment>
<evidence type="ECO:0000256" key="1">
    <source>
        <dbReference type="ARBA" id="ARBA00004041"/>
    </source>
</evidence>
<dbReference type="InterPro" id="IPR000276">
    <property type="entry name" value="GPCR_Rhodpsn"/>
</dbReference>